<keyword evidence="2" id="KW-0175">Coiled coil</keyword>
<feature type="coiled-coil region" evidence="2">
    <location>
        <begin position="386"/>
        <end position="434"/>
    </location>
</feature>
<dbReference type="GO" id="GO:0005096">
    <property type="term" value="F:GTPase activator activity"/>
    <property type="evidence" value="ECO:0007669"/>
    <property type="project" value="UniProtKB-KW"/>
</dbReference>
<gene>
    <name evidence="5" type="ORF">BCR42DRAFT_449509</name>
</gene>
<reference evidence="5 6" key="1">
    <citation type="submission" date="2016-07" db="EMBL/GenBank/DDBJ databases">
        <title>Pervasive Adenine N6-methylation of Active Genes in Fungi.</title>
        <authorList>
            <consortium name="DOE Joint Genome Institute"/>
            <person name="Mondo S.J."/>
            <person name="Dannebaum R.O."/>
            <person name="Kuo R.C."/>
            <person name="Labutti K."/>
            <person name="Haridas S."/>
            <person name="Kuo A."/>
            <person name="Salamov A."/>
            <person name="Ahrendt S.R."/>
            <person name="Lipzen A."/>
            <person name="Sullivan W."/>
            <person name="Andreopoulos W.B."/>
            <person name="Clum A."/>
            <person name="Lindquist E."/>
            <person name="Daum C."/>
            <person name="Ramamoorthy G.K."/>
            <person name="Gryganskyi A."/>
            <person name="Culley D."/>
            <person name="Magnuson J.K."/>
            <person name="James T.Y."/>
            <person name="O'Malley M.A."/>
            <person name="Stajich J.E."/>
            <person name="Spatafora J.W."/>
            <person name="Visel A."/>
            <person name="Grigoriev I.V."/>
        </authorList>
    </citation>
    <scope>NUCLEOTIDE SEQUENCE [LARGE SCALE GENOMIC DNA]</scope>
    <source>
        <strain evidence="5 6">NRRL 1336</strain>
    </source>
</reference>
<keyword evidence="1" id="KW-0343">GTPase activation</keyword>
<feature type="region of interest" description="Disordered" evidence="3">
    <location>
        <begin position="315"/>
        <end position="340"/>
    </location>
</feature>
<protein>
    <submittedName>
        <fullName evidence="5">Rab-GTPase-TBC domain-domain-containing protein</fullName>
    </submittedName>
</protein>
<dbReference type="Pfam" id="PF23436">
    <property type="entry name" value="RabGap-TBC_2"/>
    <property type="match status" value="1"/>
</dbReference>
<dbReference type="Proteomes" id="UP000193560">
    <property type="component" value="Unassembled WGS sequence"/>
</dbReference>
<organism evidence="5 6">
    <name type="scientific">Absidia repens</name>
    <dbReference type="NCBI Taxonomy" id="90262"/>
    <lineage>
        <taxon>Eukaryota</taxon>
        <taxon>Fungi</taxon>
        <taxon>Fungi incertae sedis</taxon>
        <taxon>Mucoromycota</taxon>
        <taxon>Mucoromycotina</taxon>
        <taxon>Mucoromycetes</taxon>
        <taxon>Mucorales</taxon>
        <taxon>Cunninghamellaceae</taxon>
        <taxon>Absidia</taxon>
    </lineage>
</organism>
<dbReference type="PROSITE" id="PS51257">
    <property type="entry name" value="PROKAR_LIPOPROTEIN"/>
    <property type="match status" value="1"/>
</dbReference>
<dbReference type="FunFam" id="1.10.8.270:FF:000001">
    <property type="entry name" value="TBC1 domain family member 1"/>
    <property type="match status" value="1"/>
</dbReference>
<evidence type="ECO:0000313" key="5">
    <source>
        <dbReference type="EMBL" id="ORZ19815.1"/>
    </source>
</evidence>
<accession>A0A1X2IP79</accession>
<feature type="domain" description="Rab-GAP TBC" evidence="4">
    <location>
        <begin position="32"/>
        <end position="217"/>
    </location>
</feature>
<dbReference type="InterPro" id="IPR000195">
    <property type="entry name" value="Rab-GAP-TBC_dom"/>
</dbReference>
<dbReference type="PROSITE" id="PS50086">
    <property type="entry name" value="TBC_RABGAP"/>
    <property type="match status" value="1"/>
</dbReference>
<dbReference type="STRING" id="90262.A0A1X2IP79"/>
<keyword evidence="6" id="KW-1185">Reference proteome</keyword>
<dbReference type="FunFam" id="1.10.472.80:FF:000027">
    <property type="entry name" value="GTPase activating protein (Evi5)"/>
    <property type="match status" value="1"/>
</dbReference>
<evidence type="ECO:0000259" key="4">
    <source>
        <dbReference type="PROSITE" id="PS50086"/>
    </source>
</evidence>
<sequence>MYDQQKEQHGDKRNTFADFSTATHSILNTATSFSCTPRGLVWQTNSKSVSLHLETIYGQLCDDHSPYERIIQRDLTRTFPGIDMFKQENGPGQMALCRILVAYSLYDAQVGYCQGLAFLVGPLLLNMPEPQAFCVFVRIMKTYGMRSMFTLKMEGLQLRLYQFSCLLEEHIPDLANHLDKHSIHPAMYASQWFLTIFAYVFPMELVAKIYDMLFVEGATETIMRVAIAMLQKSEHVILLENEFEDLLDCMTTRKLCAPYSNDWSDVINDAMVLSNKITRQTLGQLEQRYQQQDQQEKHQTERALGNSRIGRFWRRRKSSKRTKMSAANTPSKKSYTTGGHGDDFIYSDNDTYLDTDTRNDATKCTATKEIPPPSSTATTAIVHTPIQELMEALDQLQKEHNRTIDELLETKMDKKDVENERDALKMTIMELEKRHHQTLPTMEHSVSGATLNNVYDGDGVDNDDDQQYQSPCDGEILASCGKSPSRIISCSSNSDMASISGHKKSLSFSSSATTLLNFAPPPPMKKVLSVETSSSLSSWSAPFDPQQSHRLQMTSNNHLFRIYSNDGDTGDDDDDVFSNTMTSYMEEEDMLRAELVRNKVHHFEAQQQCERLEQEVEDYQSRLDMMNEGQMALMDKLVRMTSEMEDLLQDKQRYDEKWLDLVQENSRLMVQLEEQNNKQQQQQQQQECRQQQQQQQSTSYLKAKIYHLETSLAATKVQLAEIELSTDHRHHSQEFQERSEDATCQQEGCIHAIEQPRSDGTDGDGNDANNDPLLDARTVGNGRIGRSVTLYGRMWHAISPRSQAIGSS</sequence>
<feature type="coiled-coil region" evidence="2">
    <location>
        <begin position="602"/>
        <end position="696"/>
    </location>
</feature>
<comment type="caution">
    <text evidence="5">The sequence shown here is derived from an EMBL/GenBank/DDBJ whole genome shotgun (WGS) entry which is preliminary data.</text>
</comment>
<dbReference type="Gene3D" id="1.10.8.270">
    <property type="entry name" value="putative rabgap domain of human tbc1 domain family member 14 like domains"/>
    <property type="match status" value="1"/>
</dbReference>
<dbReference type="OrthoDB" id="159449at2759"/>
<name>A0A1X2IP79_9FUNG</name>
<dbReference type="PANTHER" id="PTHR47219:SF9">
    <property type="entry name" value="GTPASE ACTIVATING PROTEIN AND CENTROSOME-ASSOCIATED, ISOFORM B"/>
    <property type="match status" value="1"/>
</dbReference>
<dbReference type="SMART" id="SM00164">
    <property type="entry name" value="TBC"/>
    <property type="match status" value="1"/>
</dbReference>
<feature type="region of interest" description="Disordered" evidence="3">
    <location>
        <begin position="755"/>
        <end position="774"/>
    </location>
</feature>
<dbReference type="Gene3D" id="1.10.472.80">
    <property type="entry name" value="Ypt/Rab-GAP domain of gyp1p, domain 3"/>
    <property type="match status" value="1"/>
</dbReference>
<evidence type="ECO:0000256" key="3">
    <source>
        <dbReference type="SAM" id="MobiDB-lite"/>
    </source>
</evidence>
<evidence type="ECO:0000256" key="1">
    <source>
        <dbReference type="ARBA" id="ARBA00022468"/>
    </source>
</evidence>
<feature type="coiled-coil region" evidence="2">
    <location>
        <begin position="275"/>
        <end position="302"/>
    </location>
</feature>
<dbReference type="EMBL" id="MCGE01000007">
    <property type="protein sequence ID" value="ORZ19815.1"/>
    <property type="molecule type" value="Genomic_DNA"/>
</dbReference>
<dbReference type="GO" id="GO:0031267">
    <property type="term" value="F:small GTPase binding"/>
    <property type="evidence" value="ECO:0007669"/>
    <property type="project" value="TreeGrafter"/>
</dbReference>
<dbReference type="InterPro" id="IPR035969">
    <property type="entry name" value="Rab-GAP_TBC_sf"/>
</dbReference>
<dbReference type="PANTHER" id="PTHR47219">
    <property type="entry name" value="RAB GTPASE-ACTIVATING PROTEIN 1-LIKE"/>
    <property type="match status" value="1"/>
</dbReference>
<proteinExistence type="predicted"/>
<dbReference type="InterPro" id="IPR050302">
    <property type="entry name" value="Rab_GAP_TBC_domain"/>
</dbReference>
<evidence type="ECO:0000313" key="6">
    <source>
        <dbReference type="Proteomes" id="UP000193560"/>
    </source>
</evidence>
<evidence type="ECO:0000256" key="2">
    <source>
        <dbReference type="SAM" id="Coils"/>
    </source>
</evidence>
<dbReference type="AlphaFoldDB" id="A0A1X2IP79"/>
<feature type="compositionally biased region" description="Polar residues" evidence="3">
    <location>
        <begin position="325"/>
        <end position="337"/>
    </location>
</feature>
<dbReference type="SUPFAM" id="SSF47923">
    <property type="entry name" value="Ypt/Rab-GAP domain of gyp1p"/>
    <property type="match status" value="2"/>
</dbReference>